<accession>A0A2U1T589</accession>
<evidence type="ECO:0000259" key="3">
    <source>
        <dbReference type="Pfam" id="PF24837"/>
    </source>
</evidence>
<comment type="caution">
    <text evidence="4">The sequence shown here is derived from an EMBL/GenBank/DDBJ whole genome shotgun (WGS) entry which is preliminary data.</text>
</comment>
<sequence length="237" mass="24672">MKTTAHWPHTYRHALALASAVTVPALALAACGTNETDTASTPDTSTTTMTAEASPSEDTETTSEDTSASESESRSTTEGGAPDDSVAAASVHNGTTEDTHEPAQGDWGLSIADVRAGDHEGFDRVVIELSGNGTPGYFAGYTDAPRQHTSGYPVDMAGDSFFEIGVQGFAPPTESGVETWDAGVIPDAGNHGIIADIYHGGIFEAQGQFLIGVKGEPRPYAVTILENPARVVIDFAE</sequence>
<dbReference type="Pfam" id="PF24837">
    <property type="entry name" value="AMIN-like"/>
    <property type="match status" value="1"/>
</dbReference>
<dbReference type="Proteomes" id="UP000244989">
    <property type="component" value="Unassembled WGS sequence"/>
</dbReference>
<gene>
    <name evidence="4" type="ORF">DF222_08825</name>
</gene>
<dbReference type="EMBL" id="QEEZ01000017">
    <property type="protein sequence ID" value="PWC01162.1"/>
    <property type="molecule type" value="Genomic_DNA"/>
</dbReference>
<dbReference type="RefSeq" id="WP_108431344.1">
    <property type="nucleotide sequence ID" value="NZ_CP026947.1"/>
</dbReference>
<keyword evidence="2" id="KW-0732">Signal</keyword>
<evidence type="ECO:0000256" key="2">
    <source>
        <dbReference type="SAM" id="SignalP"/>
    </source>
</evidence>
<dbReference type="OrthoDB" id="3393679at2"/>
<proteinExistence type="predicted"/>
<evidence type="ECO:0000256" key="1">
    <source>
        <dbReference type="SAM" id="MobiDB-lite"/>
    </source>
</evidence>
<organism evidence="4 5">
    <name type="scientific">Corynebacterium yudongzhengii</name>
    <dbReference type="NCBI Taxonomy" id="2080740"/>
    <lineage>
        <taxon>Bacteria</taxon>
        <taxon>Bacillati</taxon>
        <taxon>Actinomycetota</taxon>
        <taxon>Actinomycetes</taxon>
        <taxon>Mycobacteriales</taxon>
        <taxon>Corynebacteriaceae</taxon>
        <taxon>Corynebacterium</taxon>
    </lineage>
</organism>
<feature type="signal peptide" evidence="2">
    <location>
        <begin position="1"/>
        <end position="29"/>
    </location>
</feature>
<dbReference type="KEGG" id="cyz:C3B44_04575"/>
<protein>
    <recommendedName>
        <fullName evidence="3">AMIN-like domain-containing protein</fullName>
    </recommendedName>
</protein>
<feature type="compositionally biased region" description="Low complexity" evidence="1">
    <location>
        <begin position="64"/>
        <end position="78"/>
    </location>
</feature>
<feature type="chain" id="PRO_5015682369" description="AMIN-like domain-containing protein" evidence="2">
    <location>
        <begin position="30"/>
        <end position="237"/>
    </location>
</feature>
<keyword evidence="5" id="KW-1185">Reference proteome</keyword>
<feature type="region of interest" description="Disordered" evidence="1">
    <location>
        <begin position="34"/>
        <end position="107"/>
    </location>
</feature>
<dbReference type="AlphaFoldDB" id="A0A2U1T589"/>
<evidence type="ECO:0000313" key="5">
    <source>
        <dbReference type="Proteomes" id="UP000244989"/>
    </source>
</evidence>
<dbReference type="PROSITE" id="PS51257">
    <property type="entry name" value="PROKAR_LIPOPROTEIN"/>
    <property type="match status" value="1"/>
</dbReference>
<evidence type="ECO:0000313" key="4">
    <source>
        <dbReference type="EMBL" id="PWC01162.1"/>
    </source>
</evidence>
<name>A0A2U1T589_9CORY</name>
<dbReference type="InterPro" id="IPR056303">
    <property type="entry name" value="AMIN-like"/>
</dbReference>
<feature type="compositionally biased region" description="Low complexity" evidence="1">
    <location>
        <begin position="35"/>
        <end position="54"/>
    </location>
</feature>
<feature type="domain" description="AMIN-like" evidence="3">
    <location>
        <begin position="110"/>
        <end position="236"/>
    </location>
</feature>
<reference evidence="5" key="1">
    <citation type="submission" date="2018-04" db="EMBL/GenBank/DDBJ databases">
        <authorList>
            <person name="Liu S."/>
            <person name="Wang Z."/>
            <person name="Li J."/>
        </authorList>
    </citation>
    <scope>NUCLEOTIDE SEQUENCE [LARGE SCALE GENOMIC DNA]</scope>
    <source>
        <strain evidence="5">2189</strain>
    </source>
</reference>